<evidence type="ECO:0000313" key="5">
    <source>
        <dbReference type="Proteomes" id="UP001500889"/>
    </source>
</evidence>
<dbReference type="InterPro" id="IPR035940">
    <property type="entry name" value="CAP_sf"/>
</dbReference>
<protein>
    <submittedName>
        <fullName evidence="4">Venom allergen 3</fullName>
    </submittedName>
</protein>
<evidence type="ECO:0000313" key="4">
    <source>
        <dbReference type="EMBL" id="BFF89437.1"/>
    </source>
</evidence>
<dbReference type="Gene3D" id="3.40.33.10">
    <property type="entry name" value="CAP"/>
    <property type="match status" value="1"/>
</dbReference>
<dbReference type="EMBL" id="AP029263">
    <property type="protein sequence ID" value="BFF89437.1"/>
    <property type="molecule type" value="Genomic_DNA"/>
</dbReference>
<dbReference type="SUPFAM" id="SSF55797">
    <property type="entry name" value="PR-1-like"/>
    <property type="match status" value="1"/>
</dbReference>
<feature type="domain" description="SCP" evidence="3">
    <location>
        <begin position="81"/>
        <end position="234"/>
    </location>
</feature>
<evidence type="ECO:0000256" key="2">
    <source>
        <dbReference type="ARBA" id="ARBA00022525"/>
    </source>
</evidence>
<dbReference type="GO" id="GO:0005576">
    <property type="term" value="C:extracellular region"/>
    <property type="evidence" value="ECO:0007669"/>
    <property type="project" value="UniProtKB-SubCell"/>
</dbReference>
<organism evidence="4 5">
    <name type="scientific">Drosophila madeirensis</name>
    <name type="common">Fruit fly</name>
    <dbReference type="NCBI Taxonomy" id="30013"/>
    <lineage>
        <taxon>Eukaryota</taxon>
        <taxon>Metazoa</taxon>
        <taxon>Ecdysozoa</taxon>
        <taxon>Arthropoda</taxon>
        <taxon>Hexapoda</taxon>
        <taxon>Insecta</taxon>
        <taxon>Pterygota</taxon>
        <taxon>Neoptera</taxon>
        <taxon>Endopterygota</taxon>
        <taxon>Diptera</taxon>
        <taxon>Brachycera</taxon>
        <taxon>Muscomorpha</taxon>
        <taxon>Ephydroidea</taxon>
        <taxon>Drosophilidae</taxon>
        <taxon>Drosophila</taxon>
        <taxon>Sophophora</taxon>
    </lineage>
</organism>
<gene>
    <name evidence="4" type="ORF">DMAD_08197</name>
</gene>
<dbReference type="Proteomes" id="UP001500889">
    <property type="component" value="Chromosome O"/>
</dbReference>
<dbReference type="Pfam" id="PF00188">
    <property type="entry name" value="CAP"/>
    <property type="match status" value="1"/>
</dbReference>
<dbReference type="CDD" id="cd05380">
    <property type="entry name" value="CAP_euk"/>
    <property type="match status" value="1"/>
</dbReference>
<keyword evidence="2" id="KW-0964">Secreted</keyword>
<name>A0AAU9F7K4_DROMD</name>
<dbReference type="AlphaFoldDB" id="A0AAU9F7K4"/>
<sequence length="243" mass="28093">MNILWIVVLLLSKLYFISVEIITYKTKWPFHIRRKLYAKPTRSPNYCDSQLCPKNVRHLTCDFQFWSPKCGKSHEGVKLRKGMQNIINMQNKVRHKLNKGRVAGLPRALNLPLLSWDDELAIMAMRITNQCNENRVGKFCVNTFRFPNVAETSDFMDFKKTPAKAMNYFIKRWSNNSIHVKPNHVSSFPAKATREMRMFANMAFSGADKVGCGMLDSGSKRFVTCVYNGKVMPGMRLYLTRPP</sequence>
<comment type="subcellular location">
    <subcellularLocation>
        <location evidence="1">Secreted</location>
    </subcellularLocation>
</comment>
<evidence type="ECO:0000256" key="1">
    <source>
        <dbReference type="ARBA" id="ARBA00004613"/>
    </source>
</evidence>
<dbReference type="SMART" id="SM00198">
    <property type="entry name" value="SCP"/>
    <property type="match status" value="1"/>
</dbReference>
<dbReference type="InterPro" id="IPR014044">
    <property type="entry name" value="CAP_dom"/>
</dbReference>
<evidence type="ECO:0000259" key="3">
    <source>
        <dbReference type="SMART" id="SM00198"/>
    </source>
</evidence>
<proteinExistence type="predicted"/>
<keyword evidence="5" id="KW-1185">Reference proteome</keyword>
<accession>A0AAU9F7K4</accession>
<reference evidence="4 5" key="1">
    <citation type="submission" date="2024-02" db="EMBL/GenBank/DDBJ databases">
        <title>A chromosome-level genome assembly of Drosophila madeirensis, a fruit fly species endemic to Madeira island.</title>
        <authorList>
            <person name="Tomihara K."/>
            <person name="Llopart A."/>
            <person name="Yamamoto D."/>
        </authorList>
    </citation>
    <scope>NUCLEOTIDE SEQUENCE [LARGE SCALE GENOMIC DNA]</scope>
    <source>
        <strain evidence="4 5">RF1</strain>
    </source>
</reference>